<comment type="catalytic activity">
    <reaction evidence="12">
        <text>ssDNA + n NTP = ssDNA/pppN(pN)n-1 hybrid + (n-1) diphosphate.</text>
        <dbReference type="EC" id="2.7.7.101"/>
    </reaction>
</comment>
<dbReference type="GO" id="GO:0003899">
    <property type="term" value="F:DNA-directed RNA polymerase activity"/>
    <property type="evidence" value="ECO:0007669"/>
    <property type="project" value="UniProtKB-UniRule"/>
</dbReference>
<dbReference type="Proteomes" id="UP000002162">
    <property type="component" value="Chromosome"/>
</dbReference>
<feature type="coiled-coil region" evidence="13">
    <location>
        <begin position="604"/>
        <end position="634"/>
    </location>
</feature>
<gene>
    <name evidence="12" type="primary">dnaG</name>
    <name evidence="15" type="ordered locus">UPA3_0512</name>
</gene>
<dbReference type="GO" id="GO:0000428">
    <property type="term" value="C:DNA-directed RNA polymerase complex"/>
    <property type="evidence" value="ECO:0007669"/>
    <property type="project" value="UniProtKB-KW"/>
</dbReference>
<proteinExistence type="inferred from homology"/>
<dbReference type="PANTHER" id="PTHR30313:SF2">
    <property type="entry name" value="DNA PRIMASE"/>
    <property type="match status" value="1"/>
</dbReference>
<dbReference type="SMART" id="SM00400">
    <property type="entry name" value="ZnF_CHCC"/>
    <property type="match status" value="1"/>
</dbReference>
<evidence type="ECO:0000313" key="16">
    <source>
        <dbReference type="Proteomes" id="UP000002162"/>
    </source>
</evidence>
<evidence type="ECO:0000256" key="4">
    <source>
        <dbReference type="ARBA" id="ARBA00022695"/>
    </source>
</evidence>
<dbReference type="KEGG" id="upa:UPA3_0512"/>
<evidence type="ECO:0000256" key="2">
    <source>
        <dbReference type="ARBA" id="ARBA00022515"/>
    </source>
</evidence>
<dbReference type="HAMAP" id="MF_00974">
    <property type="entry name" value="DNA_primase_DnaG"/>
    <property type="match status" value="1"/>
</dbReference>
<evidence type="ECO:0000256" key="3">
    <source>
        <dbReference type="ARBA" id="ARBA00022679"/>
    </source>
</evidence>
<evidence type="ECO:0000256" key="10">
    <source>
        <dbReference type="ARBA" id="ARBA00023125"/>
    </source>
</evidence>
<comment type="similarity">
    <text evidence="12">Belongs to the DnaG primase family.</text>
</comment>
<keyword evidence="3 12" id="KW-0808">Transferase</keyword>
<dbReference type="SUPFAM" id="SSF56731">
    <property type="entry name" value="DNA primase core"/>
    <property type="match status" value="1"/>
</dbReference>
<feature type="zinc finger region" description="CHC2-type" evidence="12">
    <location>
        <begin position="39"/>
        <end position="63"/>
    </location>
</feature>
<dbReference type="SMART" id="SM00493">
    <property type="entry name" value="TOPRIM"/>
    <property type="match status" value="1"/>
</dbReference>
<dbReference type="InterPro" id="IPR037068">
    <property type="entry name" value="DNA_primase_core_N_sf"/>
</dbReference>
<keyword evidence="2 12" id="KW-0639">Primosome</keyword>
<protein>
    <recommendedName>
        <fullName evidence="12">DNA primase</fullName>
        <ecNumber evidence="12">2.7.7.101</ecNumber>
    </recommendedName>
</protein>
<keyword evidence="13" id="KW-0175">Coiled coil</keyword>
<dbReference type="Pfam" id="PF13155">
    <property type="entry name" value="Toprim_2"/>
    <property type="match status" value="1"/>
</dbReference>
<dbReference type="InterPro" id="IPR013264">
    <property type="entry name" value="DNAG_N"/>
</dbReference>
<accession>A0A2C9DZ43</accession>
<dbReference type="PANTHER" id="PTHR30313">
    <property type="entry name" value="DNA PRIMASE"/>
    <property type="match status" value="1"/>
</dbReference>
<dbReference type="InterPro" id="IPR036977">
    <property type="entry name" value="DNA_primase_Znf_CHC2"/>
</dbReference>
<keyword evidence="6 12" id="KW-0479">Metal-binding</keyword>
<evidence type="ECO:0000256" key="6">
    <source>
        <dbReference type="ARBA" id="ARBA00022723"/>
    </source>
</evidence>
<name>A0A2C9DZ43_UREP2</name>
<reference evidence="15 16" key="1">
    <citation type="submission" date="2008-02" db="EMBL/GenBank/DDBJ databases">
        <title>Genome sequence of Ureaplasma parvum serovar 3.</title>
        <authorList>
            <person name="Methe B.A."/>
            <person name="Glass J."/>
            <person name="Waites K."/>
            <person name="Shrivastava S."/>
        </authorList>
    </citation>
    <scope>NUCLEOTIDE SEQUENCE [LARGE SCALE GENOMIC DNA]</scope>
    <source>
        <strain evidence="16">ATCC 27815 / 27 / NCTC 11736</strain>
    </source>
</reference>
<evidence type="ECO:0000259" key="14">
    <source>
        <dbReference type="PROSITE" id="PS50880"/>
    </source>
</evidence>
<keyword evidence="5 12" id="KW-0235">DNA replication</keyword>
<dbReference type="InterPro" id="IPR006171">
    <property type="entry name" value="TOPRIM_dom"/>
</dbReference>
<evidence type="ECO:0000256" key="8">
    <source>
        <dbReference type="ARBA" id="ARBA00022833"/>
    </source>
</evidence>
<dbReference type="Gene3D" id="3.90.580.10">
    <property type="entry name" value="Zinc finger, CHC2-type domain"/>
    <property type="match status" value="1"/>
</dbReference>
<dbReference type="GO" id="GO:0006269">
    <property type="term" value="P:DNA replication, synthesis of primer"/>
    <property type="evidence" value="ECO:0007669"/>
    <property type="project" value="UniProtKB-UniRule"/>
</dbReference>
<evidence type="ECO:0000256" key="13">
    <source>
        <dbReference type="SAM" id="Coils"/>
    </source>
</evidence>
<evidence type="ECO:0000256" key="12">
    <source>
        <dbReference type="HAMAP-Rule" id="MF_00974"/>
    </source>
</evidence>
<dbReference type="Pfam" id="PF08275">
    <property type="entry name" value="DNAG_N"/>
    <property type="match status" value="1"/>
</dbReference>
<dbReference type="InterPro" id="IPR006295">
    <property type="entry name" value="DNA_primase_DnaG"/>
</dbReference>
<dbReference type="CDD" id="cd03364">
    <property type="entry name" value="TOPRIM_DnaG_primases"/>
    <property type="match status" value="1"/>
</dbReference>
<dbReference type="Gene3D" id="3.90.980.10">
    <property type="entry name" value="DNA primase, catalytic core, N-terminal domain"/>
    <property type="match status" value="1"/>
</dbReference>
<dbReference type="SMR" id="A0A2C9DZ43"/>
<dbReference type="GeneID" id="29672698"/>
<keyword evidence="8 12" id="KW-0862">Zinc</keyword>
<comment type="cofactor">
    <cofactor evidence="12">
        <name>Zn(2+)</name>
        <dbReference type="ChEBI" id="CHEBI:29105"/>
    </cofactor>
    <text evidence="12">Binds 1 zinc ion per monomer.</text>
</comment>
<keyword evidence="4 12" id="KW-0548">Nucleotidyltransferase</keyword>
<dbReference type="EC" id="2.7.7.101" evidence="12"/>
<dbReference type="Pfam" id="PF01807">
    <property type="entry name" value="Zn_ribbon_DnaG"/>
    <property type="match status" value="1"/>
</dbReference>
<organism evidence="15 16">
    <name type="scientific">Ureaplasma parvum serovar 3 (strain ATCC 27815 / 27 / NCTC 11736)</name>
    <dbReference type="NCBI Taxonomy" id="505682"/>
    <lineage>
        <taxon>Bacteria</taxon>
        <taxon>Bacillati</taxon>
        <taxon>Mycoplasmatota</taxon>
        <taxon>Mycoplasmoidales</taxon>
        <taxon>Mycoplasmoidaceae</taxon>
        <taxon>Ureaplasma</taxon>
    </lineage>
</organism>
<dbReference type="InterPro" id="IPR030846">
    <property type="entry name" value="DnaG_bac"/>
</dbReference>
<dbReference type="SUPFAM" id="SSF57783">
    <property type="entry name" value="Zinc beta-ribbon"/>
    <property type="match status" value="1"/>
</dbReference>
<keyword evidence="10 12" id="KW-0238">DNA-binding</keyword>
<keyword evidence="9" id="KW-0460">Magnesium</keyword>
<dbReference type="GO" id="GO:0005737">
    <property type="term" value="C:cytoplasm"/>
    <property type="evidence" value="ECO:0007669"/>
    <property type="project" value="TreeGrafter"/>
</dbReference>
<keyword evidence="11 12" id="KW-0804">Transcription</keyword>
<dbReference type="RefSeq" id="WP_010891801.1">
    <property type="nucleotide sequence ID" value="NC_010503.1"/>
</dbReference>
<evidence type="ECO:0000313" key="15">
    <source>
        <dbReference type="EMBL" id="ACA33254.1"/>
    </source>
</evidence>
<evidence type="ECO:0000256" key="11">
    <source>
        <dbReference type="ARBA" id="ARBA00023163"/>
    </source>
</evidence>
<dbReference type="HOGENOM" id="CLU_013501_3_3_14"/>
<dbReference type="InterPro" id="IPR050219">
    <property type="entry name" value="DnaG_primase"/>
</dbReference>
<dbReference type="InterPro" id="IPR002694">
    <property type="entry name" value="Znf_CHC2"/>
</dbReference>
<evidence type="ECO:0000256" key="9">
    <source>
        <dbReference type="ARBA" id="ARBA00022842"/>
    </source>
</evidence>
<comment type="domain">
    <text evidence="12">Contains an N-terminal zinc-binding domain, a central core domain that contains the primase activity, and a C-terminal DnaB-binding domain.</text>
</comment>
<evidence type="ECO:0000256" key="1">
    <source>
        <dbReference type="ARBA" id="ARBA00022478"/>
    </source>
</evidence>
<keyword evidence="7 12" id="KW-0863">Zinc-finger</keyword>
<dbReference type="PROSITE" id="PS50880">
    <property type="entry name" value="TOPRIM"/>
    <property type="match status" value="1"/>
</dbReference>
<dbReference type="GO" id="GO:0003677">
    <property type="term" value="F:DNA binding"/>
    <property type="evidence" value="ECO:0007669"/>
    <property type="project" value="UniProtKB-KW"/>
</dbReference>
<dbReference type="EMBL" id="CP000942">
    <property type="protein sequence ID" value="ACA33254.1"/>
    <property type="molecule type" value="Genomic_DNA"/>
</dbReference>
<keyword evidence="1 12" id="KW-0240">DNA-directed RNA polymerase</keyword>
<comment type="function">
    <text evidence="12">RNA polymerase that catalyzes the synthesis of short RNA molecules used as primers for DNA polymerase during DNA replication.</text>
</comment>
<dbReference type="AlphaFoldDB" id="A0A2C9DZ43"/>
<dbReference type="InterPro" id="IPR034151">
    <property type="entry name" value="TOPRIM_DnaG_bac"/>
</dbReference>
<comment type="subunit">
    <text evidence="12">Monomer. Interacts with DnaB.</text>
</comment>
<sequence>MSKITNNVFLTIRNAINISDVIQNYIKVIKKGNNYWAICPFHNDTNESLSINDKKQIFKCFACNHAGDVIKFVAEYKKISYALAAQEIVQLMNLDLNLLNHLQKISPQEIKKNKVFDLNKQIQKWFINFLNNKNNIHVIDYLTKRNLNKNDLAYFKIGYAPNNDELLNLIKSNYNNLIQENDEFELNKLIENSFLVIDKNGNYHDFFNDRIIFSIYDHLNNVVGFSGRIITNEKTPKYLNTKTTAVFKKDEVLYNFHNVITIENNHQLFIVEGFMDVITIHKSNKPNVVATMGVELTNKHLELIKSYGIKDLILCFDNDQAGFLATKKQIMKLINSPFNIFIVNHKDNDCKDMDEYANKHGYSATSKLLDQQLHISEFLLLEISNTNKSTPSLKHSYKQECFTIIKKYGDIFYVDKYVDFMKQTFSIEENLLKKVIEELLINKQCNSIQNKKNIQSYQKQTQLTNKLTTSNPKVILTKIDKHFNHLVVIILMNRVFLNRLDTQVRNRLTKEQSLVINIIEDFYLYHFKINNILKNTDSFIEFINKNYSKYTNVINQLTKMVQIIKYNPKFDNIVAFELAKNNFIYEWLNNQIKRLKLINLNLNMNNNQEQIINNEKLIKQYNDEKILLDNLINASLFHKNQ</sequence>
<dbReference type="GO" id="GO:0008270">
    <property type="term" value="F:zinc ion binding"/>
    <property type="evidence" value="ECO:0007669"/>
    <property type="project" value="UniProtKB-UniRule"/>
</dbReference>
<dbReference type="GO" id="GO:1990077">
    <property type="term" value="C:primosome complex"/>
    <property type="evidence" value="ECO:0007669"/>
    <property type="project" value="UniProtKB-KW"/>
</dbReference>
<evidence type="ECO:0000256" key="7">
    <source>
        <dbReference type="ARBA" id="ARBA00022771"/>
    </source>
</evidence>
<dbReference type="Gene3D" id="3.40.1360.10">
    <property type="match status" value="1"/>
</dbReference>
<dbReference type="NCBIfam" id="TIGR01391">
    <property type="entry name" value="dnaG"/>
    <property type="match status" value="1"/>
</dbReference>
<evidence type="ECO:0000256" key="5">
    <source>
        <dbReference type="ARBA" id="ARBA00022705"/>
    </source>
</evidence>
<feature type="domain" description="Toprim" evidence="14">
    <location>
        <begin position="266"/>
        <end position="348"/>
    </location>
</feature>